<name>A0A1H9S079_9BACI</name>
<keyword evidence="9 13" id="KW-0479">Metal-binding</keyword>
<dbReference type="NCBIfam" id="NF045515">
    <property type="entry name" value="Glp_gephyrin"/>
    <property type="match status" value="1"/>
</dbReference>
<dbReference type="GO" id="GO:0006777">
    <property type="term" value="P:Mo-molybdopterin cofactor biosynthetic process"/>
    <property type="evidence" value="ECO:0007669"/>
    <property type="project" value="UniProtKB-UniRule"/>
</dbReference>
<dbReference type="FunFam" id="3.40.980.10:FF:000004">
    <property type="entry name" value="Molybdopterin molybdenumtransferase"/>
    <property type="match status" value="1"/>
</dbReference>
<evidence type="ECO:0000259" key="14">
    <source>
        <dbReference type="SMART" id="SM00852"/>
    </source>
</evidence>
<evidence type="ECO:0000256" key="2">
    <source>
        <dbReference type="ARBA" id="ARBA00002901"/>
    </source>
</evidence>
<dbReference type="OrthoDB" id="9804758at2"/>
<evidence type="ECO:0000256" key="4">
    <source>
        <dbReference type="ARBA" id="ARBA00010763"/>
    </source>
</evidence>
<dbReference type="SUPFAM" id="SSF63882">
    <property type="entry name" value="MoeA N-terminal region -like"/>
    <property type="match status" value="1"/>
</dbReference>
<dbReference type="CDD" id="cd00887">
    <property type="entry name" value="MoeA"/>
    <property type="match status" value="1"/>
</dbReference>
<dbReference type="SUPFAM" id="SSF53218">
    <property type="entry name" value="Molybdenum cofactor biosynthesis proteins"/>
    <property type="match status" value="1"/>
</dbReference>
<comment type="similarity">
    <text evidence="4 13">Belongs to the MoeA family.</text>
</comment>
<dbReference type="RefSeq" id="WP_089740910.1">
    <property type="nucleotide sequence ID" value="NZ_FOGL01000010.1"/>
</dbReference>
<dbReference type="InterPro" id="IPR005110">
    <property type="entry name" value="MoeA_linker/N"/>
</dbReference>
<evidence type="ECO:0000256" key="9">
    <source>
        <dbReference type="ARBA" id="ARBA00022723"/>
    </source>
</evidence>
<organism evidence="15 16">
    <name type="scientific">Gracilibacillus ureilyticus</name>
    <dbReference type="NCBI Taxonomy" id="531814"/>
    <lineage>
        <taxon>Bacteria</taxon>
        <taxon>Bacillati</taxon>
        <taxon>Bacillota</taxon>
        <taxon>Bacilli</taxon>
        <taxon>Bacillales</taxon>
        <taxon>Bacillaceae</taxon>
        <taxon>Gracilibacillus</taxon>
    </lineage>
</organism>
<dbReference type="InterPro" id="IPR001453">
    <property type="entry name" value="MoaB/Mog_dom"/>
</dbReference>
<dbReference type="GO" id="GO:0005829">
    <property type="term" value="C:cytosol"/>
    <property type="evidence" value="ECO:0007669"/>
    <property type="project" value="TreeGrafter"/>
</dbReference>
<keyword evidence="16" id="KW-1185">Reference proteome</keyword>
<dbReference type="NCBIfam" id="TIGR00177">
    <property type="entry name" value="molyb_syn"/>
    <property type="match status" value="1"/>
</dbReference>
<evidence type="ECO:0000256" key="7">
    <source>
        <dbReference type="ARBA" id="ARBA00022505"/>
    </source>
</evidence>
<comment type="pathway">
    <text evidence="3 13">Cofactor biosynthesis; molybdopterin biosynthesis.</text>
</comment>
<dbReference type="FunFam" id="2.170.190.11:FF:000001">
    <property type="entry name" value="Molybdopterin molybdenumtransferase"/>
    <property type="match status" value="1"/>
</dbReference>
<dbReference type="UniPathway" id="UPA00344"/>
<comment type="function">
    <text evidence="2 13">Catalyzes the insertion of molybdate into adenylated molybdopterin with the concomitant release of AMP.</text>
</comment>
<dbReference type="EC" id="2.10.1.1" evidence="5 13"/>
<keyword evidence="11 13" id="KW-0501">Molybdenum cofactor biosynthesis</keyword>
<dbReference type="Gene3D" id="3.90.105.10">
    <property type="entry name" value="Molybdopterin biosynthesis moea protein, domain 2"/>
    <property type="match status" value="1"/>
</dbReference>
<dbReference type="Pfam" id="PF03453">
    <property type="entry name" value="MoeA_N"/>
    <property type="match status" value="1"/>
</dbReference>
<dbReference type="EMBL" id="FOGL01000010">
    <property type="protein sequence ID" value="SER78456.1"/>
    <property type="molecule type" value="Genomic_DNA"/>
</dbReference>
<accession>A0A1H9S079</accession>
<dbReference type="InterPro" id="IPR038987">
    <property type="entry name" value="MoeA-like"/>
</dbReference>
<keyword evidence="8 13" id="KW-0808">Transferase</keyword>
<dbReference type="PANTHER" id="PTHR10192">
    <property type="entry name" value="MOLYBDOPTERIN BIOSYNTHESIS PROTEIN"/>
    <property type="match status" value="1"/>
</dbReference>
<gene>
    <name evidence="15" type="ORF">SAMN04487944_11033</name>
</gene>
<dbReference type="AlphaFoldDB" id="A0A1H9S079"/>
<dbReference type="SMART" id="SM00852">
    <property type="entry name" value="MoCF_biosynth"/>
    <property type="match status" value="1"/>
</dbReference>
<dbReference type="Gene3D" id="3.40.980.10">
    <property type="entry name" value="MoaB/Mog-like domain"/>
    <property type="match status" value="1"/>
</dbReference>
<keyword evidence="7 13" id="KW-0500">Molybdenum</keyword>
<feature type="domain" description="MoaB/Mog" evidence="14">
    <location>
        <begin position="186"/>
        <end position="324"/>
    </location>
</feature>
<keyword evidence="10 13" id="KW-0460">Magnesium</keyword>
<dbReference type="Gene3D" id="2.170.190.11">
    <property type="entry name" value="Molybdopterin biosynthesis moea protein, domain 3"/>
    <property type="match status" value="1"/>
</dbReference>
<evidence type="ECO:0000256" key="6">
    <source>
        <dbReference type="ARBA" id="ARBA00021108"/>
    </source>
</evidence>
<dbReference type="InterPro" id="IPR036425">
    <property type="entry name" value="MoaB/Mog-like_dom_sf"/>
</dbReference>
<dbReference type="Pfam" id="PF03454">
    <property type="entry name" value="MoeA_C"/>
    <property type="match status" value="1"/>
</dbReference>
<sequence length="411" mass="44795">MVEKRNPITVEDAIKRVMKYRKTGEIEYIDIKQANGRILASDIIADHDVPAFNRSPYDGYAIKSSDTSNASTDNPVVFRVVGHIGAGSVFQDTVKEKEAVRIMTGAAIPDGADTVIMLEDTETLDNDQVAVKKQMENLQNISLAGEDVKKNTVIVPKGKIINPGIVALLATFGYKNVPVSKKPVIGVIATGSELLEVDEELQDGKIRNSNSYMMIAQIERAGAIAKYFGQFSDQLDTCIEQMKSAMTEVDFLITTGGVSVGDFDLLPDIYKHFQANVLFNKIRMRPGSVTTVAELDGQLLFGLSGNPSACYVGFELFVKPVIDTFVGRNQVGMKKAKATLSVPFTKANPFDRFIRGHYELTGGKVEVSPSGKDKSNMVHSLAEANCFIHLPGGTNGYNKGETVEICLLENV</sequence>
<protein>
    <recommendedName>
        <fullName evidence="6 13">Molybdopterin molybdenumtransferase</fullName>
        <ecNumber evidence="5 13">2.10.1.1</ecNumber>
    </recommendedName>
</protein>
<dbReference type="GO" id="GO:0061599">
    <property type="term" value="F:molybdopterin molybdotransferase activity"/>
    <property type="evidence" value="ECO:0007669"/>
    <property type="project" value="UniProtKB-UniRule"/>
</dbReference>
<evidence type="ECO:0000256" key="5">
    <source>
        <dbReference type="ARBA" id="ARBA00013269"/>
    </source>
</evidence>
<proteinExistence type="inferred from homology"/>
<evidence type="ECO:0000313" key="16">
    <source>
        <dbReference type="Proteomes" id="UP000199687"/>
    </source>
</evidence>
<evidence type="ECO:0000256" key="8">
    <source>
        <dbReference type="ARBA" id="ARBA00022679"/>
    </source>
</evidence>
<evidence type="ECO:0000256" key="11">
    <source>
        <dbReference type="ARBA" id="ARBA00023150"/>
    </source>
</evidence>
<reference evidence="15 16" key="1">
    <citation type="submission" date="2016-10" db="EMBL/GenBank/DDBJ databases">
        <authorList>
            <person name="de Groot N.N."/>
        </authorList>
    </citation>
    <scope>NUCLEOTIDE SEQUENCE [LARGE SCALE GENOMIC DNA]</scope>
    <source>
        <strain evidence="15 16">CGMCC 1.7727</strain>
    </source>
</reference>
<dbReference type="Gene3D" id="2.40.340.10">
    <property type="entry name" value="MoeA, C-terminal, domain IV"/>
    <property type="match status" value="1"/>
</dbReference>
<evidence type="ECO:0000256" key="3">
    <source>
        <dbReference type="ARBA" id="ARBA00005046"/>
    </source>
</evidence>
<dbReference type="InterPro" id="IPR005111">
    <property type="entry name" value="MoeA_C_domain_IV"/>
</dbReference>
<dbReference type="InterPro" id="IPR036135">
    <property type="entry name" value="MoeA_linker/N_sf"/>
</dbReference>
<dbReference type="PANTHER" id="PTHR10192:SF5">
    <property type="entry name" value="GEPHYRIN"/>
    <property type="match status" value="1"/>
</dbReference>
<dbReference type="Pfam" id="PF00994">
    <property type="entry name" value="MoCF_biosynth"/>
    <property type="match status" value="1"/>
</dbReference>
<dbReference type="STRING" id="531814.SAMN04487944_11033"/>
<dbReference type="Proteomes" id="UP000199687">
    <property type="component" value="Unassembled WGS sequence"/>
</dbReference>
<dbReference type="SUPFAM" id="SSF63867">
    <property type="entry name" value="MoeA C-terminal domain-like"/>
    <property type="match status" value="1"/>
</dbReference>
<evidence type="ECO:0000313" key="15">
    <source>
        <dbReference type="EMBL" id="SER78456.1"/>
    </source>
</evidence>
<evidence type="ECO:0000256" key="1">
    <source>
        <dbReference type="ARBA" id="ARBA00001946"/>
    </source>
</evidence>
<dbReference type="GO" id="GO:0046872">
    <property type="term" value="F:metal ion binding"/>
    <property type="evidence" value="ECO:0007669"/>
    <property type="project" value="UniProtKB-UniRule"/>
</dbReference>
<evidence type="ECO:0000256" key="13">
    <source>
        <dbReference type="RuleBase" id="RU365090"/>
    </source>
</evidence>
<evidence type="ECO:0000256" key="10">
    <source>
        <dbReference type="ARBA" id="ARBA00022842"/>
    </source>
</evidence>
<evidence type="ECO:0000256" key="12">
    <source>
        <dbReference type="ARBA" id="ARBA00047317"/>
    </source>
</evidence>
<comment type="catalytic activity">
    <reaction evidence="12">
        <text>adenylyl-molybdopterin + molybdate = Mo-molybdopterin + AMP + H(+)</text>
        <dbReference type="Rhea" id="RHEA:35047"/>
        <dbReference type="ChEBI" id="CHEBI:15378"/>
        <dbReference type="ChEBI" id="CHEBI:36264"/>
        <dbReference type="ChEBI" id="CHEBI:62727"/>
        <dbReference type="ChEBI" id="CHEBI:71302"/>
        <dbReference type="ChEBI" id="CHEBI:456215"/>
        <dbReference type="EC" id="2.10.1.1"/>
    </reaction>
</comment>
<dbReference type="InterPro" id="IPR036688">
    <property type="entry name" value="MoeA_C_domain_IV_sf"/>
</dbReference>
<comment type="cofactor">
    <cofactor evidence="1 13">
        <name>Mg(2+)</name>
        <dbReference type="ChEBI" id="CHEBI:18420"/>
    </cofactor>
</comment>